<dbReference type="KEGG" id="aja:AJAP_34350"/>
<dbReference type="eggNOG" id="COG0671">
    <property type="taxonomic scope" value="Bacteria"/>
</dbReference>
<gene>
    <name evidence="10" type="ORF">AJAP_34350</name>
</gene>
<evidence type="ECO:0000256" key="3">
    <source>
        <dbReference type="ARBA" id="ARBA00022692"/>
    </source>
</evidence>
<keyword evidence="2" id="KW-1003">Cell membrane</keyword>
<comment type="subcellular location">
    <subcellularLocation>
        <location evidence="1">Cell membrane</location>
        <topology evidence="1">Multi-pass membrane protein</topology>
    </subcellularLocation>
</comment>
<evidence type="ECO:0000259" key="9">
    <source>
        <dbReference type="SMART" id="SM00014"/>
    </source>
</evidence>
<dbReference type="STRING" id="208439.AJAP_34350"/>
<feature type="domain" description="Phosphatidic acid phosphatase type 2/haloperoxidase" evidence="9">
    <location>
        <begin position="47"/>
        <end position="159"/>
    </location>
</feature>
<dbReference type="GO" id="GO:0005886">
    <property type="term" value="C:plasma membrane"/>
    <property type="evidence" value="ECO:0007669"/>
    <property type="project" value="UniProtKB-SubCell"/>
</dbReference>
<dbReference type="PANTHER" id="PTHR14969">
    <property type="entry name" value="SPHINGOSINE-1-PHOSPHATE PHOSPHOHYDROLASE"/>
    <property type="match status" value="1"/>
</dbReference>
<dbReference type="RefSeq" id="WP_038519093.1">
    <property type="nucleotide sequence ID" value="NZ_CP008953.1"/>
</dbReference>
<dbReference type="SMART" id="SM00014">
    <property type="entry name" value="acidPPc"/>
    <property type="match status" value="1"/>
</dbReference>
<dbReference type="PANTHER" id="PTHR14969:SF62">
    <property type="entry name" value="DECAPRENYLPHOSPHORYL-5-PHOSPHORIBOSE PHOSPHATASE RV3807C-RELATED"/>
    <property type="match status" value="1"/>
</dbReference>
<keyword evidence="5 8" id="KW-1133">Transmembrane helix</keyword>
<feature type="region of interest" description="Disordered" evidence="7">
    <location>
        <begin position="178"/>
        <end position="203"/>
    </location>
</feature>
<keyword evidence="6 8" id="KW-0472">Membrane</keyword>
<feature type="transmembrane region" description="Helical" evidence="8">
    <location>
        <begin position="15"/>
        <end position="40"/>
    </location>
</feature>
<dbReference type="EMBL" id="CP008953">
    <property type="protein sequence ID" value="AIG79677.1"/>
    <property type="molecule type" value="Genomic_DNA"/>
</dbReference>
<dbReference type="HOGENOM" id="CLU_072573_8_0_11"/>
<evidence type="ECO:0000313" key="10">
    <source>
        <dbReference type="EMBL" id="AIG79677.1"/>
    </source>
</evidence>
<dbReference type="AlphaFoldDB" id="A0A075UZT0"/>
<dbReference type="Proteomes" id="UP000028492">
    <property type="component" value="Chromosome"/>
</dbReference>
<keyword evidence="3 8" id="KW-0812">Transmembrane</keyword>
<evidence type="ECO:0000256" key="1">
    <source>
        <dbReference type="ARBA" id="ARBA00004651"/>
    </source>
</evidence>
<evidence type="ECO:0000256" key="8">
    <source>
        <dbReference type="SAM" id="Phobius"/>
    </source>
</evidence>
<dbReference type="InterPro" id="IPR000326">
    <property type="entry name" value="PAP2/HPO"/>
</dbReference>
<feature type="transmembrane region" description="Helical" evidence="8">
    <location>
        <begin position="121"/>
        <end position="138"/>
    </location>
</feature>
<dbReference type="Gene3D" id="1.20.144.10">
    <property type="entry name" value="Phosphatidic acid phosphatase type 2/haloperoxidase"/>
    <property type="match status" value="1"/>
</dbReference>
<keyword evidence="4" id="KW-0378">Hydrolase</keyword>
<feature type="transmembrane region" description="Helical" evidence="8">
    <location>
        <begin position="47"/>
        <end position="65"/>
    </location>
</feature>
<organism evidence="10 11">
    <name type="scientific">Amycolatopsis japonica</name>
    <dbReference type="NCBI Taxonomy" id="208439"/>
    <lineage>
        <taxon>Bacteria</taxon>
        <taxon>Bacillati</taxon>
        <taxon>Actinomycetota</taxon>
        <taxon>Actinomycetes</taxon>
        <taxon>Pseudonocardiales</taxon>
        <taxon>Pseudonocardiaceae</taxon>
        <taxon>Amycolatopsis</taxon>
        <taxon>Amycolatopsis japonica group</taxon>
    </lineage>
</organism>
<dbReference type="Pfam" id="PF01569">
    <property type="entry name" value="PAP2"/>
    <property type="match status" value="1"/>
</dbReference>
<evidence type="ECO:0000256" key="2">
    <source>
        <dbReference type="ARBA" id="ARBA00022475"/>
    </source>
</evidence>
<evidence type="ECO:0000313" key="11">
    <source>
        <dbReference type="Proteomes" id="UP000028492"/>
    </source>
</evidence>
<dbReference type="GO" id="GO:0016787">
    <property type="term" value="F:hydrolase activity"/>
    <property type="evidence" value="ECO:0007669"/>
    <property type="project" value="UniProtKB-KW"/>
</dbReference>
<name>A0A075UZT0_9PSEU</name>
<reference evidence="10 11" key="1">
    <citation type="journal article" date="2014" name="J. Biotechnol.">
        <title>Complete genome sequence of the actinobacterium Amycolatopsis japonica MG417-CF17(T) (=DSM 44213T) producing (S,S)-N,N'-ethylenediaminedisuccinic acid.</title>
        <authorList>
            <person name="Stegmann E."/>
            <person name="Albersmeier A."/>
            <person name="Spohn M."/>
            <person name="Gert H."/>
            <person name="Weber T."/>
            <person name="Wohlleben W."/>
            <person name="Kalinowski J."/>
            <person name="Ruckert C."/>
        </authorList>
    </citation>
    <scope>NUCLEOTIDE SEQUENCE [LARGE SCALE GENOMIC DNA]</scope>
    <source>
        <strain evidence="11">MG417-CF17 (DSM 44213)</strain>
    </source>
</reference>
<evidence type="ECO:0000256" key="7">
    <source>
        <dbReference type="SAM" id="MobiDB-lite"/>
    </source>
</evidence>
<feature type="transmembrane region" description="Helical" evidence="8">
    <location>
        <begin position="144"/>
        <end position="162"/>
    </location>
</feature>
<sequence>MYDDIVELAEESPSWLQAAGILFTEAGLLVFAGLFAWMLWRARTSPARIAVALLPPAATAIAYLISEGLKSVIQEDRPCRNLVTLVDCPPIGDWSFPSNHSTIGAAAAVGLALAWRRLAPWVLPGAVLMGFSRVFVGAHYPHDVLAGLVLGSVTAWLVYRYLTGPATGIARRLTAHAGDAPTQPMPKVDLRGGSKGPLLPPRR</sequence>
<keyword evidence="11" id="KW-1185">Reference proteome</keyword>
<evidence type="ECO:0000256" key="5">
    <source>
        <dbReference type="ARBA" id="ARBA00022989"/>
    </source>
</evidence>
<dbReference type="SUPFAM" id="SSF48317">
    <property type="entry name" value="Acid phosphatase/Vanadium-dependent haloperoxidase"/>
    <property type="match status" value="1"/>
</dbReference>
<dbReference type="InterPro" id="IPR036938">
    <property type="entry name" value="PAP2/HPO_sf"/>
</dbReference>
<evidence type="ECO:0000256" key="4">
    <source>
        <dbReference type="ARBA" id="ARBA00022801"/>
    </source>
</evidence>
<proteinExistence type="predicted"/>
<evidence type="ECO:0000256" key="6">
    <source>
        <dbReference type="ARBA" id="ARBA00023136"/>
    </source>
</evidence>
<accession>A0A075UZT0</accession>
<protein>
    <recommendedName>
        <fullName evidence="9">Phosphatidic acid phosphatase type 2/haloperoxidase domain-containing protein</fullName>
    </recommendedName>
</protein>